<accession>A0A832Z9Z4</accession>
<proteinExistence type="predicted"/>
<keyword evidence="1" id="KW-0812">Transmembrane</keyword>
<dbReference type="EMBL" id="DQUI01000007">
    <property type="protein sequence ID" value="HIP83905.1"/>
    <property type="molecule type" value="Genomic_DNA"/>
</dbReference>
<gene>
    <name evidence="2" type="ORF">EYH15_00185</name>
</gene>
<feature type="transmembrane region" description="Helical" evidence="1">
    <location>
        <begin position="14"/>
        <end position="41"/>
    </location>
</feature>
<dbReference type="AlphaFoldDB" id="A0A832Z9Z4"/>
<dbReference type="Pfam" id="PF01976">
    <property type="entry name" value="DUF116"/>
    <property type="match status" value="1"/>
</dbReference>
<sequence>MFFDGLGLSGFFEILGLLVTLIIILGIIIIIISVILGYFLVKKNKLLFPEVFLYIMDNFHPILLKLCLMIGTEDTFYRIGIDFYNRYYYHSFKGAERKVLILPHCLRDVRCPAKLGINGVECVFCKRCPLGDIIKVAKENNYEVYIIPGSTFIKRILKEKKPTGVFGVSCYRDLFYGMNYLSRKGIPVQGQPLLKDGCIRTSVDVEELIMRIKDNR</sequence>
<name>A0A832Z9Z4_9EURY</name>
<dbReference type="PANTHER" id="PTHR43801:SF1">
    <property type="entry name" value="POLYPRENYL SYNTHETASE"/>
    <property type="match status" value="1"/>
</dbReference>
<organism evidence="2 3">
    <name type="scientific">Methanothermococcus okinawensis</name>
    <dbReference type="NCBI Taxonomy" id="155863"/>
    <lineage>
        <taxon>Archaea</taxon>
        <taxon>Methanobacteriati</taxon>
        <taxon>Methanobacteriota</taxon>
        <taxon>Methanomada group</taxon>
        <taxon>Methanococci</taxon>
        <taxon>Methanococcales</taxon>
        <taxon>Methanococcaceae</taxon>
        <taxon>Methanothermococcus</taxon>
    </lineage>
</organism>
<reference evidence="2" key="1">
    <citation type="journal article" date="2020" name="ISME J.">
        <title>Gammaproteobacteria mediating utilization of methyl-, sulfur- and petroleum organic compounds in deep ocean hydrothermal plumes.</title>
        <authorList>
            <person name="Zhou Z."/>
            <person name="Liu Y."/>
            <person name="Pan J."/>
            <person name="Cron B.R."/>
            <person name="Toner B.M."/>
            <person name="Anantharaman K."/>
            <person name="Breier J.A."/>
            <person name="Dick G.J."/>
            <person name="Li M."/>
        </authorList>
    </citation>
    <scope>NUCLEOTIDE SEQUENCE</scope>
    <source>
        <strain evidence="2">SZUA-1453</strain>
    </source>
</reference>
<keyword evidence="1" id="KW-1133">Transmembrane helix</keyword>
<protein>
    <submittedName>
        <fullName evidence="2">DUF116 domain-containing protein</fullName>
    </submittedName>
</protein>
<dbReference type="Proteomes" id="UP000643554">
    <property type="component" value="Unassembled WGS sequence"/>
</dbReference>
<comment type="caution">
    <text evidence="2">The sequence shown here is derived from an EMBL/GenBank/DDBJ whole genome shotgun (WGS) entry which is preliminary data.</text>
</comment>
<evidence type="ECO:0000313" key="2">
    <source>
        <dbReference type="EMBL" id="HIP83905.1"/>
    </source>
</evidence>
<keyword evidence="1" id="KW-0472">Membrane</keyword>
<dbReference type="InterPro" id="IPR002829">
    <property type="entry name" value="DUF116"/>
</dbReference>
<evidence type="ECO:0000313" key="3">
    <source>
        <dbReference type="Proteomes" id="UP000643554"/>
    </source>
</evidence>
<evidence type="ECO:0000256" key="1">
    <source>
        <dbReference type="SAM" id="Phobius"/>
    </source>
</evidence>
<dbReference type="PANTHER" id="PTHR43801">
    <property type="entry name" value="NUCLEOTIDE-BINDING PROTEIN-RELATED"/>
    <property type="match status" value="1"/>
</dbReference>
<dbReference type="PIRSF" id="PIRSF006594">
    <property type="entry name" value="UCP006594"/>
    <property type="match status" value="1"/>
</dbReference>